<dbReference type="PANTHER" id="PTHR45644">
    <property type="entry name" value="AAA ATPASE, PUTATIVE (AFU_ORTHOLOGUE AFUA_2G12920)-RELATED-RELATED"/>
    <property type="match status" value="1"/>
</dbReference>
<dbReference type="InterPro" id="IPR051701">
    <property type="entry name" value="Mito_OM_Translocase_MSP1"/>
</dbReference>
<dbReference type="Pfam" id="PF00004">
    <property type="entry name" value="AAA"/>
    <property type="match status" value="1"/>
</dbReference>
<name>A0ABR2YD94_9CHLO</name>
<comment type="caution">
    <text evidence="5">The sequence shown here is derived from an EMBL/GenBank/DDBJ whole genome shotgun (WGS) entry which is preliminary data.</text>
</comment>
<evidence type="ECO:0000256" key="1">
    <source>
        <dbReference type="ARBA" id="ARBA00022741"/>
    </source>
</evidence>
<dbReference type="SUPFAM" id="SSF52540">
    <property type="entry name" value="P-loop containing nucleoside triphosphate hydrolases"/>
    <property type="match status" value="1"/>
</dbReference>
<evidence type="ECO:0000256" key="3">
    <source>
        <dbReference type="SAM" id="MobiDB-lite"/>
    </source>
</evidence>
<feature type="domain" description="ATPase AAA-type core" evidence="4">
    <location>
        <begin position="127"/>
        <end position="245"/>
    </location>
</feature>
<dbReference type="Proteomes" id="UP001491310">
    <property type="component" value="Unassembled WGS sequence"/>
</dbReference>
<proteinExistence type="predicted"/>
<dbReference type="EMBL" id="JALJOT010000015">
    <property type="protein sequence ID" value="KAK9902807.1"/>
    <property type="molecule type" value="Genomic_DNA"/>
</dbReference>
<feature type="region of interest" description="Disordered" evidence="3">
    <location>
        <begin position="30"/>
        <end position="50"/>
    </location>
</feature>
<organism evidence="5 6">
    <name type="scientific">Coccomyxa subellipsoidea</name>
    <dbReference type="NCBI Taxonomy" id="248742"/>
    <lineage>
        <taxon>Eukaryota</taxon>
        <taxon>Viridiplantae</taxon>
        <taxon>Chlorophyta</taxon>
        <taxon>core chlorophytes</taxon>
        <taxon>Trebouxiophyceae</taxon>
        <taxon>Trebouxiophyceae incertae sedis</taxon>
        <taxon>Coccomyxaceae</taxon>
        <taxon>Coccomyxa</taxon>
    </lineage>
</organism>
<keyword evidence="6" id="KW-1185">Reference proteome</keyword>
<evidence type="ECO:0000256" key="2">
    <source>
        <dbReference type="ARBA" id="ARBA00022840"/>
    </source>
</evidence>
<reference evidence="5 6" key="1">
    <citation type="journal article" date="2024" name="Nat. Commun.">
        <title>Phylogenomics reveals the evolutionary origins of lichenization in chlorophyte algae.</title>
        <authorList>
            <person name="Puginier C."/>
            <person name="Libourel C."/>
            <person name="Otte J."/>
            <person name="Skaloud P."/>
            <person name="Haon M."/>
            <person name="Grisel S."/>
            <person name="Petersen M."/>
            <person name="Berrin J.G."/>
            <person name="Delaux P.M."/>
            <person name="Dal Grande F."/>
            <person name="Keller J."/>
        </authorList>
    </citation>
    <scope>NUCLEOTIDE SEQUENCE [LARGE SCALE GENOMIC DNA]</scope>
    <source>
        <strain evidence="5 6">SAG 216-7</strain>
    </source>
</reference>
<dbReference type="InterPro" id="IPR003959">
    <property type="entry name" value="ATPase_AAA_core"/>
</dbReference>
<dbReference type="InterPro" id="IPR027417">
    <property type="entry name" value="P-loop_NTPase"/>
</dbReference>
<dbReference type="Gene3D" id="3.40.50.300">
    <property type="entry name" value="P-loop containing nucleotide triphosphate hydrolases"/>
    <property type="match status" value="1"/>
</dbReference>
<keyword evidence="1" id="KW-0547">Nucleotide-binding</keyword>
<protein>
    <recommendedName>
        <fullName evidence="4">ATPase AAA-type core domain-containing protein</fullName>
    </recommendedName>
</protein>
<accession>A0ABR2YD94</accession>
<keyword evidence="2" id="KW-0067">ATP-binding</keyword>
<evidence type="ECO:0000259" key="4">
    <source>
        <dbReference type="Pfam" id="PF00004"/>
    </source>
</evidence>
<evidence type="ECO:0000313" key="5">
    <source>
        <dbReference type="EMBL" id="KAK9902807.1"/>
    </source>
</evidence>
<sequence>MHIAPSIMEDLKSKVAVSIRVARIVATQPTSTGGAQIREGTNATQARSPQTQRQWDALLENLRIMLDGSELSLKSPSPEKGFTIEDFEAGWALLGPLTDGALRLATSAEVASMHKLANVAPFAQARVAKALAKEAGAIFIYVQAPPLRASPVATKNILRAAFGLAANMQPCVFYIDALDALLDVTSATSAIVRDELLTQWTNMRKGRALTKWHLPQCSPWSQRTDVLVVAGVSHPSKLDPAVLKR</sequence>
<gene>
    <name evidence="5" type="ORF">WJX75_006804</name>
</gene>
<evidence type="ECO:0000313" key="6">
    <source>
        <dbReference type="Proteomes" id="UP001491310"/>
    </source>
</evidence>